<sequence length="660" mass="73996">MYASHQDPTSGIGAFQQAGPDLNAIEVDTYQIAVPNGDCSVHLLVQRTAFRQGKILKSILMDGGNDGSSSAENAANIIEKSLKMIRARYDPEGSQEIQFDAWVVTHWDNDHWAGSLRMFQRSMDDNGQSARMKYEGNKPLSHLYCPNWVGLPKYPAVPELPKTNLLKKRPDVLSIQDDDKSHFDEERGTGQVYFKTRIQDGCPLCIAKWGHRQILGTDFFTGDFLWHYLNQGMDKSADNARQKVLGTVANMKTVVKLSNVRDTKYPRFVCIGVGGFVFGSKVDEEALRAALATKKMTLADTWANMSSIMSVLFFPEAAHLSLYWGGDSITPVELPLAQSSFFDGHKCSVTKWSHHGGRHSSPEELWRKLEPKNCVVSPNRTGQYLHPHCGLEKINGKNGLKQLQLDWHAVSPLLPQSLACPTYVYMPQTNDYDFHAKGYKLPAEQGKPPTKRSTWQIQFIHILSSAEPTRDGTISPFAVAYKLTKASSTTLAPKNKITIPIFNPSNIATTQIVDDDNDPATDYYDAILSDQLEDQWARDYESGMIIEKSSEAFGNEDVEALKLFNWDDEQLSQPNGSQQFSGQQQVQEKPAYLPGYGQSQPNHNQQGNSSQYSNPSYNQQPGDNHQSNFGQYFSQSNSQSPSQIYNYQPTSNQNNKQPRK</sequence>
<protein>
    <submittedName>
        <fullName evidence="1">Uncharacterized protein</fullName>
    </submittedName>
</protein>
<reference evidence="1" key="1">
    <citation type="submission" date="2021-11" db="EMBL/GenBank/DDBJ databases">
        <title>Fusarium solani-melongenae Genome sequencing and assembly.</title>
        <authorList>
            <person name="Xie S."/>
            <person name="Huang L."/>
            <person name="Zhang X."/>
        </authorList>
    </citation>
    <scope>NUCLEOTIDE SEQUENCE</scope>
    <source>
        <strain evidence="1">CRI 24-3</strain>
    </source>
</reference>
<dbReference type="EMBL" id="CP090034">
    <property type="protein sequence ID" value="UPK95965.1"/>
    <property type="molecule type" value="Genomic_DNA"/>
</dbReference>
<organism evidence="1 2">
    <name type="scientific">Fusarium solani subsp. cucurbitae</name>
    <name type="common">Neocosmosporum cucurbitae</name>
    <dbReference type="NCBI Taxonomy" id="2747967"/>
    <lineage>
        <taxon>Eukaryota</taxon>
        <taxon>Fungi</taxon>
        <taxon>Dikarya</taxon>
        <taxon>Ascomycota</taxon>
        <taxon>Pezizomycotina</taxon>
        <taxon>Sordariomycetes</taxon>
        <taxon>Hypocreomycetidae</taxon>
        <taxon>Hypocreales</taxon>
        <taxon>Nectriaceae</taxon>
        <taxon>Fusarium</taxon>
        <taxon>Fusarium solani species complex</taxon>
    </lineage>
</organism>
<gene>
    <name evidence="1" type="ORF">LCI18_006900</name>
</gene>
<evidence type="ECO:0000313" key="1">
    <source>
        <dbReference type="EMBL" id="UPK95965.1"/>
    </source>
</evidence>
<accession>A0ACD3Z4C7</accession>
<proteinExistence type="predicted"/>
<name>A0ACD3Z4C7_FUSSC</name>
<evidence type="ECO:0000313" key="2">
    <source>
        <dbReference type="Proteomes" id="UP000830768"/>
    </source>
</evidence>
<dbReference type="Proteomes" id="UP000830768">
    <property type="component" value="Chromosome 5"/>
</dbReference>
<keyword evidence="2" id="KW-1185">Reference proteome</keyword>